<evidence type="ECO:0000313" key="1">
    <source>
        <dbReference type="EMBL" id="JAD18865.1"/>
    </source>
</evidence>
<proteinExistence type="predicted"/>
<protein>
    <submittedName>
        <fullName evidence="1">Uncharacterized protein</fullName>
    </submittedName>
</protein>
<dbReference type="EMBL" id="GBRH01279030">
    <property type="protein sequence ID" value="JAD18865.1"/>
    <property type="molecule type" value="Transcribed_RNA"/>
</dbReference>
<name>A0A0A8Y1E3_ARUDO</name>
<accession>A0A0A8Y1E3</accession>
<reference evidence="1" key="2">
    <citation type="journal article" date="2015" name="Data Brief">
        <title>Shoot transcriptome of the giant reed, Arundo donax.</title>
        <authorList>
            <person name="Barrero R.A."/>
            <person name="Guerrero F.D."/>
            <person name="Moolhuijzen P."/>
            <person name="Goolsby J.A."/>
            <person name="Tidwell J."/>
            <person name="Bellgard S.E."/>
            <person name="Bellgard M.I."/>
        </authorList>
    </citation>
    <scope>NUCLEOTIDE SEQUENCE</scope>
    <source>
        <tissue evidence="1">Shoot tissue taken approximately 20 cm above the soil surface</tissue>
    </source>
</reference>
<sequence>MLEREILLGVV</sequence>
<reference evidence="1" key="1">
    <citation type="submission" date="2014-09" db="EMBL/GenBank/DDBJ databases">
        <authorList>
            <person name="Magalhaes I.L.F."/>
            <person name="Oliveira U."/>
            <person name="Santos F.R."/>
            <person name="Vidigal T.H.D.A."/>
            <person name="Brescovit A.D."/>
            <person name="Santos A.J."/>
        </authorList>
    </citation>
    <scope>NUCLEOTIDE SEQUENCE</scope>
    <source>
        <tissue evidence="1">Shoot tissue taken approximately 20 cm above the soil surface</tissue>
    </source>
</reference>
<organism evidence="1">
    <name type="scientific">Arundo donax</name>
    <name type="common">Giant reed</name>
    <name type="synonym">Donax arundinaceus</name>
    <dbReference type="NCBI Taxonomy" id="35708"/>
    <lineage>
        <taxon>Eukaryota</taxon>
        <taxon>Viridiplantae</taxon>
        <taxon>Streptophyta</taxon>
        <taxon>Embryophyta</taxon>
        <taxon>Tracheophyta</taxon>
        <taxon>Spermatophyta</taxon>
        <taxon>Magnoliopsida</taxon>
        <taxon>Liliopsida</taxon>
        <taxon>Poales</taxon>
        <taxon>Poaceae</taxon>
        <taxon>PACMAD clade</taxon>
        <taxon>Arundinoideae</taxon>
        <taxon>Arundineae</taxon>
        <taxon>Arundo</taxon>
    </lineage>
</organism>